<proteinExistence type="predicted"/>
<evidence type="ECO:0000313" key="2">
    <source>
        <dbReference type="Proteomes" id="UP000041601"/>
    </source>
</evidence>
<name>A0ABP1XZK6_YEREN</name>
<keyword evidence="2" id="KW-1185">Reference proteome</keyword>
<dbReference type="NCBIfam" id="TIGR03696">
    <property type="entry name" value="Rhs_assc_core"/>
    <property type="match status" value="1"/>
</dbReference>
<protein>
    <submittedName>
        <fullName evidence="1">Insecticidal toxin complex</fullName>
    </submittedName>
</protein>
<sequence>MQLTNIEGRPVMSLDAKGTRSWVTYEPELSRPLAHQQQPEGGQKTVTDRFFYGENSAEHKAANINGQCIRHYDTAGLQQVDSLSISGVALQQQRQLLTDTLGPVNWFGEEQSWASRLRRESFVTRCTTDILGQLITQTDAKGHTQRMAYNRAGQLSGSWLTIKNGAEQVIVKSLDYSAAGQKLREESGNGVVTEYRYEAETQRLIGIKTTRPAIKERPTLLQDLRYDYDPVGNILAIHNDAEATRFFRNQKIVPETTYRYDALYQLTEATGRESDSNRAQNASLPALSSLTDGNQYVNYTRRYSYDRAGNLLKIQHSGASQYSTNITISNISNHGIQQQDGLTAADIRCQFDAAGNQQQLQPGQPLQWDARHQLQQVTTVKRGAENTPNDDYEHYLYASDGMRVVKQSIQHTNNIRQISRVTYLPGLELRTQHNDSELMEDFQVITLGVAGRAQVRVLLWEKGQPAGIDNGQLRYSFDNQIGSSLLELDNNGDIISQEEYYPFGGTALFAARNTIEAKYKTVRYSGKERDATGLYYYGFRYYMPWLGRWLNADPAGTIDGLNLYRMVRNNPISLMDEDGLAPNDQPTEKSKSRVNASYNRMTYGSIWQESEWYNMSKGGYEAFDQQSIYNMSALEKDILPLIEDEQKFFDAYAKEYFEFTHFTDKPIHSSDGNLTLRSRDQLLKRNIIFNEENTHESDQLHLKTDDFVFLSLGTENTNKKTSRFGSHKYTIPAGNLADNKYGSFLHVTLNDTLFFNDRKTTKYPNSFTAKDINILKNEEIAEFASETIFTIADSIDALALRMIKSIRLLSNERQRELLATNTTEGFDILMNTLYRPQVLVPRKLALEKGQYTYTKPPVPQETKRVWL</sequence>
<accession>A0ABP1XZK6</accession>
<dbReference type="Gene3D" id="2.180.10.10">
    <property type="entry name" value="RHS repeat-associated core"/>
    <property type="match status" value="1"/>
</dbReference>
<reference evidence="1 2" key="1">
    <citation type="submission" date="2015-03" db="EMBL/GenBank/DDBJ databases">
        <authorList>
            <consortium name="Pathogen Informatics"/>
            <person name="Murphy D."/>
        </authorList>
    </citation>
    <scope>NUCLEOTIDE SEQUENCE [LARGE SCALE GENOMIC DNA]</scope>
    <source>
        <strain evidence="1 2">IP05342</strain>
    </source>
</reference>
<dbReference type="InterPro" id="IPR041508">
    <property type="entry name" value="TcC-like_repeat"/>
</dbReference>
<dbReference type="Pfam" id="PF18807">
    <property type="entry name" value="TTc_toxin_rep"/>
    <property type="match status" value="1"/>
</dbReference>
<gene>
    <name evidence="1" type="ORF">ERS137959_01041</name>
</gene>
<dbReference type="InterPro" id="IPR050708">
    <property type="entry name" value="T6SS_VgrG/RHS"/>
</dbReference>
<dbReference type="Proteomes" id="UP000041601">
    <property type="component" value="Unassembled WGS sequence"/>
</dbReference>
<dbReference type="NCBIfam" id="TIGR01643">
    <property type="entry name" value="YD_repeat_2x"/>
    <property type="match status" value="1"/>
</dbReference>
<dbReference type="PANTHER" id="PTHR32305">
    <property type="match status" value="1"/>
</dbReference>
<dbReference type="PANTHER" id="PTHR32305:SF15">
    <property type="entry name" value="PROTEIN RHSA-RELATED"/>
    <property type="match status" value="1"/>
</dbReference>
<organism evidence="1 2">
    <name type="scientific">Yersinia enterocolitica</name>
    <dbReference type="NCBI Taxonomy" id="630"/>
    <lineage>
        <taxon>Bacteria</taxon>
        <taxon>Pseudomonadati</taxon>
        <taxon>Pseudomonadota</taxon>
        <taxon>Gammaproteobacteria</taxon>
        <taxon>Enterobacterales</taxon>
        <taxon>Yersiniaceae</taxon>
        <taxon>Yersinia</taxon>
    </lineage>
</organism>
<dbReference type="InterPro" id="IPR022385">
    <property type="entry name" value="Rhs_assc_core"/>
</dbReference>
<comment type="caution">
    <text evidence="1">The sequence shown here is derived from an EMBL/GenBank/DDBJ whole genome shotgun (WGS) entry which is preliminary data.</text>
</comment>
<dbReference type="EMBL" id="CPXJ01000010">
    <property type="protein sequence ID" value="CND38901.1"/>
    <property type="molecule type" value="Genomic_DNA"/>
</dbReference>
<evidence type="ECO:0000313" key="1">
    <source>
        <dbReference type="EMBL" id="CND38901.1"/>
    </source>
</evidence>
<dbReference type="InterPro" id="IPR006530">
    <property type="entry name" value="YD"/>
</dbReference>